<gene>
    <name evidence="2" type="ORF">CH362_08010</name>
</gene>
<dbReference type="OrthoDB" id="320450at2"/>
<protein>
    <submittedName>
        <fullName evidence="2">Uncharacterized protein</fullName>
    </submittedName>
</protein>
<reference evidence="2 3" key="1">
    <citation type="submission" date="2017-07" db="EMBL/GenBank/DDBJ databases">
        <title>Leptospira spp. isolated from tropical soils.</title>
        <authorList>
            <person name="Thibeaux R."/>
            <person name="Iraola G."/>
            <person name="Ferres I."/>
            <person name="Bierque E."/>
            <person name="Girault D."/>
            <person name="Soupe-Gilbert M.-E."/>
            <person name="Picardeau M."/>
            <person name="Goarant C."/>
        </authorList>
    </citation>
    <scope>NUCLEOTIDE SEQUENCE [LARGE SCALE GENOMIC DNA]</scope>
    <source>
        <strain evidence="2 3">FH4-C-A2</strain>
    </source>
</reference>
<dbReference type="AlphaFoldDB" id="A0A2M9YCS9"/>
<evidence type="ECO:0000313" key="3">
    <source>
        <dbReference type="Proteomes" id="UP000231926"/>
    </source>
</evidence>
<evidence type="ECO:0000256" key="1">
    <source>
        <dbReference type="SAM" id="SignalP"/>
    </source>
</evidence>
<dbReference type="EMBL" id="NPDR01000003">
    <property type="protein sequence ID" value="PJZ49273.1"/>
    <property type="molecule type" value="Genomic_DNA"/>
</dbReference>
<dbReference type="Proteomes" id="UP000231926">
    <property type="component" value="Unassembled WGS sequence"/>
</dbReference>
<name>A0A2M9YCS9_9LEPT</name>
<sequence length="284" mass="31153">MKQKIWILLSLFLLSASLHAEKVIYVHGMSLTESNEACQDKTVCAYWKVPPVGDYVYVGYDGRRNPFVSDSSGGSVRLLQMLNKYCRKDQGKSCRLIDDSLGGFTGAGTVSMYNKTGIYNILYATQIVSAEGGSEIANLGDTAIDILKVVFNIQGGLGDALIQSRDAIQSLVTTSARSLFDHNRNNGTLFYHLAAKKSIFIADPFLPGEDDSLVAFHSSCGYRSVGAFSKCMGEKIRSCALCFWETPKLITPWDGHYMHPLVPITGLDIPHAEGHNDVKYHGVP</sequence>
<comment type="caution">
    <text evidence="2">The sequence shown here is derived from an EMBL/GenBank/DDBJ whole genome shotgun (WGS) entry which is preliminary data.</text>
</comment>
<proteinExistence type="predicted"/>
<keyword evidence="1" id="KW-0732">Signal</keyword>
<dbReference type="RefSeq" id="WP_100709847.1">
    <property type="nucleotide sequence ID" value="NZ_NPDR01000003.1"/>
</dbReference>
<feature type="signal peptide" evidence="1">
    <location>
        <begin position="1"/>
        <end position="20"/>
    </location>
</feature>
<organism evidence="2 3">
    <name type="scientific">Leptospira saintgironsiae</name>
    <dbReference type="NCBI Taxonomy" id="2023183"/>
    <lineage>
        <taxon>Bacteria</taxon>
        <taxon>Pseudomonadati</taxon>
        <taxon>Spirochaetota</taxon>
        <taxon>Spirochaetia</taxon>
        <taxon>Leptospirales</taxon>
        <taxon>Leptospiraceae</taxon>
        <taxon>Leptospira</taxon>
    </lineage>
</organism>
<feature type="chain" id="PRO_5014909633" evidence="1">
    <location>
        <begin position="21"/>
        <end position="284"/>
    </location>
</feature>
<keyword evidence="3" id="KW-1185">Reference proteome</keyword>
<evidence type="ECO:0000313" key="2">
    <source>
        <dbReference type="EMBL" id="PJZ49273.1"/>
    </source>
</evidence>
<accession>A0A2M9YCS9</accession>